<reference evidence="1 2" key="1">
    <citation type="submission" date="2016-10" db="EMBL/GenBank/DDBJ databases">
        <authorList>
            <person name="de Groot N.N."/>
        </authorList>
    </citation>
    <scope>NUCLEOTIDE SEQUENCE [LARGE SCALE GENOMIC DNA]</scope>
    <source>
        <strain evidence="1 2">CGMCC 1.7666</strain>
    </source>
</reference>
<sequence>MRALHALQRADLVDGGVEGWNVLCLYHRQKIKDTGDGMKRAQLWHALQRRGNGGGRFWRHDDRHMRAHHAPADLLREPQGVADDDPAPLQAFHPRLHGGAGEFQAAGCLRMADAGVFAQQRNQGTIRVV</sequence>
<keyword evidence="2" id="KW-1185">Reference proteome</keyword>
<gene>
    <name evidence="1" type="ORF">SAMN02927923_01637</name>
</gene>
<proteinExistence type="predicted"/>
<dbReference type="Proteomes" id="UP000199569">
    <property type="component" value="Unassembled WGS sequence"/>
</dbReference>
<dbReference type="STRING" id="549386.SAMN02927923_01637"/>
<protein>
    <submittedName>
        <fullName evidence="1">Uncharacterized protein</fullName>
    </submittedName>
</protein>
<name>A0A1G5GTS3_9HYPH</name>
<evidence type="ECO:0000313" key="1">
    <source>
        <dbReference type="EMBL" id="SCY54963.1"/>
    </source>
</evidence>
<organism evidence="1 2">
    <name type="scientific">Microvirga guangxiensis</name>
    <dbReference type="NCBI Taxonomy" id="549386"/>
    <lineage>
        <taxon>Bacteria</taxon>
        <taxon>Pseudomonadati</taxon>
        <taxon>Pseudomonadota</taxon>
        <taxon>Alphaproteobacteria</taxon>
        <taxon>Hyphomicrobiales</taxon>
        <taxon>Methylobacteriaceae</taxon>
        <taxon>Microvirga</taxon>
    </lineage>
</organism>
<dbReference type="AlphaFoldDB" id="A0A1G5GTS3"/>
<accession>A0A1G5GTS3</accession>
<evidence type="ECO:0000313" key="2">
    <source>
        <dbReference type="Proteomes" id="UP000199569"/>
    </source>
</evidence>
<dbReference type="EMBL" id="FMVJ01000004">
    <property type="protein sequence ID" value="SCY54963.1"/>
    <property type="molecule type" value="Genomic_DNA"/>
</dbReference>